<keyword evidence="1" id="KW-0175">Coiled coil</keyword>
<dbReference type="RefSeq" id="XP_005095827.1">
    <property type="nucleotide sequence ID" value="XM_005095770.3"/>
</dbReference>
<dbReference type="RefSeq" id="XP_005095825.1">
    <property type="nucleotide sequence ID" value="XM_005095768.3"/>
</dbReference>
<proteinExistence type="predicted"/>
<reference evidence="3 4" key="1">
    <citation type="submission" date="2025-05" db="UniProtKB">
        <authorList>
            <consortium name="RefSeq"/>
        </authorList>
    </citation>
    <scope>IDENTIFICATION</scope>
</reference>
<gene>
    <name evidence="3 4 5" type="primary">LOC101852993</name>
</gene>
<name>A0ABM0JKG6_APLCA</name>
<feature type="coiled-coil region" evidence="1">
    <location>
        <begin position="55"/>
        <end position="117"/>
    </location>
</feature>
<dbReference type="GeneID" id="101852993"/>
<sequence>MSNLRGVVGLSGYPNAVDVTLHPDPRSIAPPGFMFVSIFEVESLYKLYCKLNSDNNFFKEENERLGEEIRFHKTEKAELILRINDMKKSSSLLESNILDLEQKIAHLQCQVNKLENDRDVEMLNAAGVACQNEEIDDPPSLQEFHGNATGDGDLRNVMAEIETKTADANRAFLEASSKADTLLRSCNDVKRVFNSLVAENNGPSEREKELLDKLKKIEAMNDILLEGKKVLEKENKQLSLKLKTLTTMDEEEDIREFGRFKIKSRSVECAVCHETFSSVMEMEQSACHFHKSSSVPAVLDTGIGKFWPCCEQFAKSNKTAQGCRTGKHRQSTKRFRRED</sequence>
<accession>A0ABM0JKG6</accession>
<evidence type="ECO:0000313" key="3">
    <source>
        <dbReference type="RefSeq" id="XP_005095825.1"/>
    </source>
</evidence>
<keyword evidence="2" id="KW-1185">Reference proteome</keyword>
<dbReference type="Proteomes" id="UP000694888">
    <property type="component" value="Unplaced"/>
</dbReference>
<protein>
    <submittedName>
        <fullName evidence="3 4">Uncharacterized protein LOC101852993</fullName>
    </submittedName>
</protein>
<evidence type="ECO:0000313" key="5">
    <source>
        <dbReference type="RefSeq" id="XP_005095827.1"/>
    </source>
</evidence>
<evidence type="ECO:0000313" key="2">
    <source>
        <dbReference type="Proteomes" id="UP000694888"/>
    </source>
</evidence>
<evidence type="ECO:0000313" key="4">
    <source>
        <dbReference type="RefSeq" id="XP_005095826.1"/>
    </source>
</evidence>
<organism evidence="2 5">
    <name type="scientific">Aplysia californica</name>
    <name type="common">California sea hare</name>
    <dbReference type="NCBI Taxonomy" id="6500"/>
    <lineage>
        <taxon>Eukaryota</taxon>
        <taxon>Metazoa</taxon>
        <taxon>Spiralia</taxon>
        <taxon>Lophotrochozoa</taxon>
        <taxon>Mollusca</taxon>
        <taxon>Gastropoda</taxon>
        <taxon>Heterobranchia</taxon>
        <taxon>Euthyneura</taxon>
        <taxon>Tectipleura</taxon>
        <taxon>Aplysiida</taxon>
        <taxon>Aplysioidea</taxon>
        <taxon>Aplysiidae</taxon>
        <taxon>Aplysia</taxon>
    </lineage>
</organism>
<dbReference type="RefSeq" id="XP_005095826.1">
    <property type="nucleotide sequence ID" value="XM_005095769.3"/>
</dbReference>
<evidence type="ECO:0000256" key="1">
    <source>
        <dbReference type="SAM" id="Coils"/>
    </source>
</evidence>